<reference evidence="1 2" key="1">
    <citation type="submission" date="2018-01" db="EMBL/GenBank/DDBJ databases">
        <title>Saezia sanguinis gen. nov., sp. nov., in the order Burkholderiales isolated from human blood.</title>
        <authorList>
            <person name="Medina-Pascual M.J."/>
            <person name="Valdezate S."/>
            <person name="Monzon S."/>
            <person name="Cuesta I."/>
            <person name="Carrasco G."/>
            <person name="Villalon P."/>
            <person name="Saez-Nieto J.A."/>
        </authorList>
    </citation>
    <scope>NUCLEOTIDE SEQUENCE [LARGE SCALE GENOMIC DNA]</scope>
    <source>
        <strain evidence="1 2">CNM695-12</strain>
    </source>
</reference>
<dbReference type="SUPFAM" id="SSF54909">
    <property type="entry name" value="Dimeric alpha+beta barrel"/>
    <property type="match status" value="1"/>
</dbReference>
<dbReference type="Pfam" id="PF08803">
    <property type="entry name" value="ydhR"/>
    <property type="match status" value="1"/>
</dbReference>
<dbReference type="EMBL" id="PQSP01000011">
    <property type="protein sequence ID" value="RUS65566.1"/>
    <property type="molecule type" value="Genomic_DNA"/>
</dbReference>
<dbReference type="PANTHER" id="PTHR39169">
    <property type="match status" value="1"/>
</dbReference>
<dbReference type="PANTHER" id="PTHR39169:SF1">
    <property type="entry name" value="MONOOXYGENASE YDHR-RELATED"/>
    <property type="match status" value="1"/>
</dbReference>
<dbReference type="EC" id="1.-.-.-" evidence="1"/>
<dbReference type="InterPro" id="IPR011008">
    <property type="entry name" value="Dimeric_a/b-barrel"/>
</dbReference>
<dbReference type="InterPro" id="IPR014910">
    <property type="entry name" value="YdhR"/>
</dbReference>
<dbReference type="NCBIfam" id="NF008333">
    <property type="entry name" value="PRK11118.1"/>
    <property type="match status" value="1"/>
</dbReference>
<evidence type="ECO:0000313" key="1">
    <source>
        <dbReference type="EMBL" id="RUS65566.1"/>
    </source>
</evidence>
<keyword evidence="2" id="KW-1185">Reference proteome</keyword>
<dbReference type="Proteomes" id="UP000286947">
    <property type="component" value="Unassembled WGS sequence"/>
</dbReference>
<accession>A0A433S9Z9</accession>
<sequence>MPAFFTAQYNTLFYFFDPFSIMILLQINFHLPAEMMGEALVQSARALAESINHEPGFISKFWIENQQTEESGGIYLFQDEATAQQYAQMHVERVKAMGATEIECKYFNVNMPLSKINHAVP</sequence>
<proteinExistence type="predicted"/>
<comment type="caution">
    <text evidence="1">The sequence shown here is derived from an EMBL/GenBank/DDBJ whole genome shotgun (WGS) entry which is preliminary data.</text>
</comment>
<keyword evidence="1" id="KW-0503">Monooxygenase</keyword>
<dbReference type="RefSeq" id="WP_239442544.1">
    <property type="nucleotide sequence ID" value="NZ_PQSP01000011.1"/>
</dbReference>
<dbReference type="AlphaFoldDB" id="A0A433S9Z9"/>
<organism evidence="1 2">
    <name type="scientific">Saezia sanguinis</name>
    <dbReference type="NCBI Taxonomy" id="1965230"/>
    <lineage>
        <taxon>Bacteria</taxon>
        <taxon>Pseudomonadati</taxon>
        <taxon>Pseudomonadota</taxon>
        <taxon>Betaproteobacteria</taxon>
        <taxon>Burkholderiales</taxon>
        <taxon>Saeziaceae</taxon>
        <taxon>Saezia</taxon>
    </lineage>
</organism>
<dbReference type="Gene3D" id="3.30.70.100">
    <property type="match status" value="1"/>
</dbReference>
<keyword evidence="1" id="KW-0560">Oxidoreductase</keyword>
<name>A0A433S9Z9_9BURK</name>
<dbReference type="GO" id="GO:0004497">
    <property type="term" value="F:monooxygenase activity"/>
    <property type="evidence" value="ECO:0007669"/>
    <property type="project" value="UniProtKB-KW"/>
</dbReference>
<protein>
    <submittedName>
        <fullName evidence="1">Monooxygenase YdhR</fullName>
        <ecNumber evidence="1">1.-.-.-</ecNumber>
    </submittedName>
</protein>
<gene>
    <name evidence="1" type="primary">ydhR</name>
    <name evidence="1" type="ORF">CUZ56_02865</name>
</gene>
<evidence type="ECO:0000313" key="2">
    <source>
        <dbReference type="Proteomes" id="UP000286947"/>
    </source>
</evidence>